<feature type="region of interest" description="Disordered" evidence="1">
    <location>
        <begin position="1"/>
        <end position="27"/>
    </location>
</feature>
<keyword evidence="3" id="KW-1185">Reference proteome</keyword>
<evidence type="ECO:0000256" key="1">
    <source>
        <dbReference type="SAM" id="MobiDB-lite"/>
    </source>
</evidence>
<dbReference type="EMBL" id="SNVJ01000012">
    <property type="protein sequence ID" value="MXP64520.1"/>
    <property type="molecule type" value="Genomic_DNA"/>
</dbReference>
<organism evidence="2 3">
    <name type="scientific">Teichococcus coralli</name>
    <dbReference type="NCBI Taxonomy" id="2545983"/>
    <lineage>
        <taxon>Bacteria</taxon>
        <taxon>Pseudomonadati</taxon>
        <taxon>Pseudomonadota</taxon>
        <taxon>Alphaproteobacteria</taxon>
        <taxon>Acetobacterales</taxon>
        <taxon>Roseomonadaceae</taxon>
        <taxon>Roseomonas</taxon>
    </lineage>
</organism>
<gene>
    <name evidence="2" type="ORF">E0493_14305</name>
</gene>
<protein>
    <submittedName>
        <fullName evidence="2">Uncharacterized protein</fullName>
    </submittedName>
</protein>
<name>A0A845BEI3_9PROT</name>
<proteinExistence type="predicted"/>
<comment type="caution">
    <text evidence="2">The sequence shown here is derived from an EMBL/GenBank/DDBJ whole genome shotgun (WGS) entry which is preliminary data.</text>
</comment>
<evidence type="ECO:0000313" key="3">
    <source>
        <dbReference type="Proteomes" id="UP000460715"/>
    </source>
</evidence>
<dbReference type="Proteomes" id="UP000460715">
    <property type="component" value="Unassembled WGS sequence"/>
</dbReference>
<accession>A0A845BEI3</accession>
<reference evidence="2 3" key="1">
    <citation type="submission" date="2019-03" db="EMBL/GenBank/DDBJ databases">
        <title>Roseomonas sp. a novel Roseomonas species isolated from Sea whip Gorgonian.</title>
        <authorList>
            <person name="Li F."/>
            <person name="Pan X."/>
            <person name="Huang S."/>
            <person name="Li Z."/>
            <person name="Meng B."/>
        </authorList>
    </citation>
    <scope>NUCLEOTIDE SEQUENCE [LARGE SCALE GENOMIC DNA]</scope>
    <source>
        <strain evidence="2 3">M0104</strain>
    </source>
</reference>
<dbReference type="AlphaFoldDB" id="A0A845BEI3"/>
<evidence type="ECO:0000313" key="2">
    <source>
        <dbReference type="EMBL" id="MXP64520.1"/>
    </source>
</evidence>
<dbReference type="RefSeq" id="WP_160937760.1">
    <property type="nucleotide sequence ID" value="NZ_SNVJ01000012.1"/>
</dbReference>
<sequence>MAETAAMRSQATASSERAARQPGSPAAERVIGMDCRVCVDGHAGVGPSRSTLAKMRRNLAPAVGLKLVFPATTPVRAAVMAGTGAMVRATVSARRRLPWRPPTA</sequence>